<dbReference type="InterPro" id="IPR004712">
    <property type="entry name" value="Na+/H+_antiporter_fungi"/>
</dbReference>
<dbReference type="GO" id="GO:0036376">
    <property type="term" value="P:sodium ion export across plasma membrane"/>
    <property type="evidence" value="ECO:0007669"/>
    <property type="project" value="InterPro"/>
</dbReference>
<feature type="compositionally biased region" description="Basic and acidic residues" evidence="11">
    <location>
        <begin position="927"/>
        <end position="939"/>
    </location>
</feature>
<sequence>MSAFSSGETTGTALAHFLLAKAGELYKRSDFEPARGDPSNSSLYAGLGEFEEASHEMFVVVPEVNIVHLALVILSVFITFFGLFSGFVKERLYVGEAIIATCFGIAFSAYGAGIFAPRTWSEGHHTDEITLELTRIVIALSVFAVGVELPRMLGGWFIAAALMYALIPALEFLPALVLAAGVTPTDPILASSVVGKGKYAQEHVPSHIRHILQAESGCNDGAAFPFLYLALFLLLRGEHSVGEAVGYWILLCLLYQIILGTIIGVIVGIVARKLLKFSKRRELIDRESMVAMYVALALLSNGLTTLAGSDDLLAAFAFTESIEESNFSSTIDLLANCAIFIYIGATMPFNSWNSETTTLVWWRMLLLCLGILVLRRLPAIYALYHWIPDIKTTREAIFAGHFGPMGVGAIFISTLAAARLPTPSIPAENNIDVLAIVIVPVTYAIVLCSILVHGLTISFFTLGRRVHSRVQSFSRTLTAQSSRSGFGRTFSFSTSRAAGEKDGRAAADEPSWMSRVKRATRAEDIVINRDDESPESLAEKGIASGSGSGSGSGSSSGAEPDEKRALEEDEPDRAAVEAHAADELRREGGGRTPTPSEIEAEVEREIEQDQGKTAMFGAPPSEDKVGAGRKEQIVRERKEERLGSRSRSRDEGESEDDAPPGDRDADVRADRAREMDDHPPRNILGDLGECASDTDEAKERYAAKKKAQEKGKARGRGSRTPSPMGKRDSRLEARYCRGTRTWQQGRKIVVDHGDGEVDVIDVDASPEAARKAASHPQREVVEVPESAVEAQKRALTKQHGPGEHEASAVKRAAAKMMKQGEVLLKGKDEANLAPEERERRRREKYDRDAWCRKERHYRESEPQGHDYEEWVEGDKIVTERGDGKVTVRDMTPEEKRRKAKKHLDALRGLGHPIDALEAEYARIGKTLSREGDAPKHKTDSAVQTPGSSPRFTESPPPRSDSPELLQPPARTPGVSLFRSERIDPPSDEDEPAPPPRQSPSPSRAPPVRPVPTRQGSTAMQAMRDMLFRGKGPGRSPHASVPSSREPSPERDGQAGPSIRFATVDRPTREGSTGTGRALPVVGSSLSVRKVPSKRPGEM</sequence>
<evidence type="ECO:0000256" key="9">
    <source>
        <dbReference type="ARBA" id="ARBA00023136"/>
    </source>
</evidence>
<keyword evidence="4" id="KW-0050">Antiport</keyword>
<dbReference type="InterPro" id="IPR006153">
    <property type="entry name" value="Cation/H_exchanger_TM"/>
</dbReference>
<feature type="transmembrane region" description="Helical" evidence="12">
    <location>
        <begin position="66"/>
        <end position="85"/>
    </location>
</feature>
<feature type="region of interest" description="Disordered" evidence="11">
    <location>
        <begin position="524"/>
        <end position="736"/>
    </location>
</feature>
<feature type="compositionally biased region" description="Gly residues" evidence="11">
    <location>
        <begin position="544"/>
        <end position="554"/>
    </location>
</feature>
<dbReference type="GO" id="GO:0005886">
    <property type="term" value="C:plasma membrane"/>
    <property type="evidence" value="ECO:0007669"/>
    <property type="project" value="InterPro"/>
</dbReference>
<feature type="transmembrane region" description="Helical" evidence="12">
    <location>
        <begin position="97"/>
        <end position="117"/>
    </location>
</feature>
<evidence type="ECO:0000256" key="3">
    <source>
        <dbReference type="ARBA" id="ARBA00022448"/>
    </source>
</evidence>
<feature type="region of interest" description="Disordered" evidence="11">
    <location>
        <begin position="881"/>
        <end position="903"/>
    </location>
</feature>
<dbReference type="EMBL" id="BQKY01000017">
    <property type="protein sequence ID" value="GJN94505.1"/>
    <property type="molecule type" value="Genomic_DNA"/>
</dbReference>
<dbReference type="PANTHER" id="PTHR31382">
    <property type="entry name" value="NA(+)/H(+) ANTIPORTER"/>
    <property type="match status" value="1"/>
</dbReference>
<feature type="transmembrane region" description="Helical" evidence="12">
    <location>
        <begin position="360"/>
        <end position="384"/>
    </location>
</feature>
<dbReference type="AlphaFoldDB" id="A0AAV5GPK0"/>
<keyword evidence="8" id="KW-0406">Ion transport</keyword>
<feature type="compositionally biased region" description="Polar residues" evidence="11">
    <location>
        <begin position="940"/>
        <end position="951"/>
    </location>
</feature>
<feature type="compositionally biased region" description="Basic and acidic residues" evidence="11">
    <location>
        <begin position="660"/>
        <end position="680"/>
    </location>
</feature>
<feature type="compositionally biased region" description="Basic and acidic residues" evidence="11">
    <location>
        <begin position="601"/>
        <end position="610"/>
    </location>
</feature>
<comment type="caution">
    <text evidence="14">The sequence shown here is derived from an EMBL/GenBank/DDBJ whole genome shotgun (WGS) entry which is preliminary data.</text>
</comment>
<feature type="compositionally biased region" description="Basic and acidic residues" evidence="11">
    <location>
        <begin position="725"/>
        <end position="735"/>
    </location>
</feature>
<name>A0AAV5GPK0_9BASI</name>
<comment type="subcellular location">
    <subcellularLocation>
        <location evidence="1">Membrane</location>
        <topology evidence="1">Multi-pass membrane protein</topology>
    </subcellularLocation>
</comment>
<keyword evidence="7" id="KW-0915">Sodium</keyword>
<feature type="transmembrane region" description="Helical" evidence="12">
    <location>
        <begin position="156"/>
        <end position="182"/>
    </location>
</feature>
<dbReference type="Pfam" id="PF00999">
    <property type="entry name" value="Na_H_Exchanger"/>
    <property type="match status" value="1"/>
</dbReference>
<evidence type="ECO:0000256" key="4">
    <source>
        <dbReference type="ARBA" id="ARBA00022449"/>
    </source>
</evidence>
<proteinExistence type="inferred from homology"/>
<keyword evidence="6 12" id="KW-1133">Transmembrane helix</keyword>
<dbReference type="GO" id="GO:0042391">
    <property type="term" value="P:regulation of membrane potential"/>
    <property type="evidence" value="ECO:0007669"/>
    <property type="project" value="InterPro"/>
</dbReference>
<evidence type="ECO:0000256" key="10">
    <source>
        <dbReference type="ARBA" id="ARBA00023201"/>
    </source>
</evidence>
<evidence type="ECO:0000256" key="1">
    <source>
        <dbReference type="ARBA" id="ARBA00004141"/>
    </source>
</evidence>
<dbReference type="Proteomes" id="UP001342314">
    <property type="component" value="Unassembled WGS sequence"/>
</dbReference>
<protein>
    <recommendedName>
        <fullName evidence="13">Cation/H+ exchanger transmembrane domain-containing protein</fullName>
    </recommendedName>
</protein>
<dbReference type="GO" id="GO:0030007">
    <property type="term" value="P:intracellular potassium ion homeostasis"/>
    <property type="evidence" value="ECO:0007669"/>
    <property type="project" value="TreeGrafter"/>
</dbReference>
<feature type="transmembrane region" description="Helical" evidence="12">
    <location>
        <begin position="245"/>
        <end position="270"/>
    </location>
</feature>
<evidence type="ECO:0000256" key="7">
    <source>
        <dbReference type="ARBA" id="ARBA00023053"/>
    </source>
</evidence>
<evidence type="ECO:0000256" key="11">
    <source>
        <dbReference type="SAM" id="MobiDB-lite"/>
    </source>
</evidence>
<keyword evidence="15" id="KW-1185">Reference proteome</keyword>
<dbReference type="PANTHER" id="PTHR31382:SF4">
    <property type="entry name" value="NA(+)_H(+) ANTIPORTER"/>
    <property type="match status" value="1"/>
</dbReference>
<feature type="region of interest" description="Disordered" evidence="11">
    <location>
        <begin position="927"/>
        <end position="1098"/>
    </location>
</feature>
<evidence type="ECO:0000256" key="12">
    <source>
        <dbReference type="SAM" id="Phobius"/>
    </source>
</evidence>
<feature type="compositionally biased region" description="Pro residues" evidence="11">
    <location>
        <begin position="992"/>
        <end position="1009"/>
    </location>
</feature>
<comment type="similarity">
    <text evidence="2">Belongs to the fungal Na(+)/H(+) exchanger family.</text>
</comment>
<feature type="transmembrane region" description="Helical" evidence="12">
    <location>
        <begin position="129"/>
        <end position="149"/>
    </location>
</feature>
<feature type="compositionally biased region" description="Basic and acidic residues" evidence="11">
    <location>
        <begin position="824"/>
        <end position="845"/>
    </location>
</feature>
<dbReference type="GO" id="GO:0015385">
    <property type="term" value="F:sodium:proton antiporter activity"/>
    <property type="evidence" value="ECO:0007669"/>
    <property type="project" value="InterPro"/>
</dbReference>
<feature type="domain" description="Cation/H+ exchanger transmembrane" evidence="13">
    <location>
        <begin position="80"/>
        <end position="460"/>
    </location>
</feature>
<evidence type="ECO:0000256" key="6">
    <source>
        <dbReference type="ARBA" id="ARBA00022989"/>
    </source>
</evidence>
<feature type="transmembrane region" description="Helical" evidence="12">
    <location>
        <begin position="396"/>
        <end position="418"/>
    </location>
</feature>
<keyword evidence="3" id="KW-0813">Transport</keyword>
<evidence type="ECO:0000256" key="5">
    <source>
        <dbReference type="ARBA" id="ARBA00022692"/>
    </source>
</evidence>
<keyword evidence="9 12" id="KW-0472">Membrane</keyword>
<keyword evidence="5 12" id="KW-0812">Transmembrane</keyword>
<dbReference type="GO" id="GO:0120029">
    <property type="term" value="P:proton export across plasma membrane"/>
    <property type="evidence" value="ECO:0007669"/>
    <property type="project" value="InterPro"/>
</dbReference>
<evidence type="ECO:0000259" key="13">
    <source>
        <dbReference type="Pfam" id="PF00999"/>
    </source>
</evidence>
<feature type="transmembrane region" description="Helical" evidence="12">
    <location>
        <begin position="433"/>
        <end position="462"/>
    </location>
</feature>
<feature type="compositionally biased region" description="Basic and acidic residues" evidence="11">
    <location>
        <begin position="621"/>
        <end position="651"/>
    </location>
</feature>
<feature type="region of interest" description="Disordered" evidence="11">
    <location>
        <begin position="766"/>
        <end position="845"/>
    </location>
</feature>
<feature type="transmembrane region" description="Helical" evidence="12">
    <location>
        <begin position="290"/>
        <end position="308"/>
    </location>
</feature>
<evidence type="ECO:0000313" key="15">
    <source>
        <dbReference type="Proteomes" id="UP001342314"/>
    </source>
</evidence>
<gene>
    <name evidence="14" type="ORF">Rhopal_007587-T1</name>
</gene>
<evidence type="ECO:0000313" key="14">
    <source>
        <dbReference type="EMBL" id="GJN94505.1"/>
    </source>
</evidence>
<accession>A0AAV5GPK0</accession>
<organism evidence="14 15">
    <name type="scientific">Rhodotorula paludigena</name>
    <dbReference type="NCBI Taxonomy" id="86838"/>
    <lineage>
        <taxon>Eukaryota</taxon>
        <taxon>Fungi</taxon>
        <taxon>Dikarya</taxon>
        <taxon>Basidiomycota</taxon>
        <taxon>Pucciniomycotina</taxon>
        <taxon>Microbotryomycetes</taxon>
        <taxon>Sporidiobolales</taxon>
        <taxon>Sporidiobolaceae</taxon>
        <taxon>Rhodotorula</taxon>
    </lineage>
</organism>
<evidence type="ECO:0000256" key="8">
    <source>
        <dbReference type="ARBA" id="ARBA00023065"/>
    </source>
</evidence>
<evidence type="ECO:0000256" key="2">
    <source>
        <dbReference type="ARBA" id="ARBA00005248"/>
    </source>
</evidence>
<keyword evidence="10" id="KW-0739">Sodium transport</keyword>
<reference evidence="14 15" key="1">
    <citation type="submission" date="2021-12" db="EMBL/GenBank/DDBJ databases">
        <title>High titer production of polyol ester of fatty acids by Rhodotorula paludigena BS15 towards product separation-free biomass refinery.</title>
        <authorList>
            <person name="Mano J."/>
            <person name="Ono H."/>
            <person name="Tanaka T."/>
            <person name="Naito K."/>
            <person name="Sushida H."/>
            <person name="Ike M."/>
            <person name="Tokuyasu K."/>
            <person name="Kitaoka M."/>
        </authorList>
    </citation>
    <scope>NUCLEOTIDE SEQUENCE [LARGE SCALE GENOMIC DNA]</scope>
    <source>
        <strain evidence="14 15">BS15</strain>
    </source>
</reference>
<feature type="compositionally biased region" description="Basic and acidic residues" evidence="11">
    <location>
        <begin position="560"/>
        <end position="589"/>
    </location>
</feature>
<feature type="compositionally biased region" description="Basic and acidic residues" evidence="11">
    <location>
        <begin position="881"/>
        <end position="896"/>
    </location>
</feature>
<feature type="compositionally biased region" description="Basic and acidic residues" evidence="11">
    <location>
        <begin position="695"/>
        <end position="712"/>
    </location>
</feature>